<dbReference type="SUPFAM" id="SSF74788">
    <property type="entry name" value="Cullin repeat-like"/>
    <property type="match status" value="1"/>
</dbReference>
<dbReference type="SUPFAM" id="SSF75632">
    <property type="entry name" value="Cullin homology domain"/>
    <property type="match status" value="1"/>
</dbReference>
<feature type="domain" description="Cullin family profile" evidence="5">
    <location>
        <begin position="388"/>
        <end position="620"/>
    </location>
</feature>
<dbReference type="Pfam" id="PF00888">
    <property type="entry name" value="Cullin"/>
    <property type="match status" value="1"/>
</dbReference>
<dbReference type="InterPro" id="IPR022703">
    <property type="entry name" value="DUF3533"/>
</dbReference>
<gene>
    <name evidence="6" type="ORF">DL89DRAFT_291089</name>
</gene>
<dbReference type="SUPFAM" id="SSF46785">
    <property type="entry name" value="Winged helix' DNA-binding domain"/>
    <property type="match status" value="1"/>
</dbReference>
<comment type="caution">
    <text evidence="6">The sequence shown here is derived from an EMBL/GenBank/DDBJ whole genome shotgun (WGS) entry which is preliminary data.</text>
</comment>
<dbReference type="PANTHER" id="PTHR11932">
    <property type="entry name" value="CULLIN"/>
    <property type="match status" value="1"/>
</dbReference>
<dbReference type="InterPro" id="IPR001373">
    <property type="entry name" value="Cullin_N"/>
</dbReference>
<dbReference type="Proteomes" id="UP000193922">
    <property type="component" value="Unassembled WGS sequence"/>
</dbReference>
<keyword evidence="4" id="KW-0472">Membrane</keyword>
<name>A0A1Y1WE22_9FUNG</name>
<dbReference type="PROSITE" id="PS50069">
    <property type="entry name" value="CULLIN_2"/>
    <property type="match status" value="1"/>
</dbReference>
<evidence type="ECO:0000256" key="1">
    <source>
        <dbReference type="ARBA" id="ARBA00006019"/>
    </source>
</evidence>
<dbReference type="SMART" id="SM00182">
    <property type="entry name" value="CULLIN"/>
    <property type="match status" value="1"/>
</dbReference>
<sequence>MNISYKGYVDQPKFWEYLGAEVASFLEKDTKGLSYSEYIGLYTAVADRLSCNTVKVYGMSLSGSPVSYASNYDLAEEMYLQVTGFMTTYLGRQRNEAMHRQGLQLLEFYHDTWKHYHVAGTDDGFHKSCGRNVYAICDLFHQMWYTHLLLPIHAHLMDSMHMLVNAKRENAVIDDAVLPPTVRRGIRCTTGVYGMHYETPYITKSVEYHSLRLRSMFNAGKICEYIHSVHELVAAEDSLANSYLLNGSKENLNSVLNQELIFRVSSLLLQTMPELLKTMSKHNLHALFKLLSRIHPDDGLVPMCKHFESYVIERMTASSPARTNVENSMRAAAENTHAFVTWLIAEYDELAALVTQVFDGDQHLLTSLNASFKDAVNSNTLYKSLDRKAPVLIADYISSFLKVGSASFKQLESSVADPEGEIALRVRRVMDLLKFVREKDTFFKFYDLELSKRLVAEQSISFSLEVTIGGIIKEAIGVAGTLRLNEMLSDIQVSQNLTKEFARNEHGHGVSVNVKVLKAVTWSRHLSESNPPLPPILDSIRQDFTEVHNQQHSGRTLSWLTGYTVIVTMYQLAILGMFTAESGPGTGYDSVKGPTLTCGQVKEGTKMTEEQTLAELDYLIKSRLFVATNKVLGPSTRVRFNDRFQSKQLRVNLAEMRWDQKQNEAKEALREVMADRQNFLRALIIRIMKQRQRLSHKALKNKAFEEGKKRTVIEVNGMYYLRLIVISTVALWLPLCLFYGAVYRRSVNVNHIHIEVIDLDMGPIGNAVTNAAMGALRNNNNPTWRSAKEWIKNHGWGGVVVNPGASDRLAQALNGRPEYNPDDALTVIVSSGRNPIGEPLFAQPALLELALHVQSRFAIRSLTDFKRSGATATPNLNALLNPVSYTKIDLTPRFFRWFYATPFFNGAMLFRYIISGAYKRIGENVGIMLGEIAIMACALGITAWLRQYMAVNGICDVPGFIHGNPFYNSPVPYYKAEVSAPMLMAERDDSERRTLHIADSHNDATSVKDGNLGV</sequence>
<dbReference type="AlphaFoldDB" id="A0A1Y1WE22"/>
<dbReference type="Pfam" id="PF12051">
    <property type="entry name" value="DUF3533"/>
    <property type="match status" value="1"/>
</dbReference>
<dbReference type="InterPro" id="IPR036317">
    <property type="entry name" value="Cullin_homology_sf"/>
</dbReference>
<dbReference type="GO" id="GO:0031625">
    <property type="term" value="F:ubiquitin protein ligase binding"/>
    <property type="evidence" value="ECO:0007669"/>
    <property type="project" value="InterPro"/>
</dbReference>
<evidence type="ECO:0000256" key="3">
    <source>
        <dbReference type="RuleBase" id="RU003829"/>
    </source>
</evidence>
<feature type="transmembrane region" description="Helical" evidence="4">
    <location>
        <begin position="926"/>
        <end position="945"/>
    </location>
</feature>
<protein>
    <submittedName>
        <fullName evidence="6">Cullin-domain-containing protein</fullName>
    </submittedName>
</protein>
<dbReference type="InterPro" id="IPR016159">
    <property type="entry name" value="Cullin_repeat-like_dom_sf"/>
</dbReference>
<dbReference type="Gene3D" id="1.10.10.10">
    <property type="entry name" value="Winged helix-like DNA-binding domain superfamily/Winged helix DNA-binding domain"/>
    <property type="match status" value="1"/>
</dbReference>
<organism evidence="6 7">
    <name type="scientific">Linderina pennispora</name>
    <dbReference type="NCBI Taxonomy" id="61395"/>
    <lineage>
        <taxon>Eukaryota</taxon>
        <taxon>Fungi</taxon>
        <taxon>Fungi incertae sedis</taxon>
        <taxon>Zoopagomycota</taxon>
        <taxon>Kickxellomycotina</taxon>
        <taxon>Kickxellomycetes</taxon>
        <taxon>Kickxellales</taxon>
        <taxon>Kickxellaceae</taxon>
        <taxon>Linderina</taxon>
    </lineage>
</organism>
<keyword evidence="4" id="KW-1133">Transmembrane helix</keyword>
<evidence type="ECO:0000313" key="6">
    <source>
        <dbReference type="EMBL" id="ORX71770.1"/>
    </source>
</evidence>
<keyword evidence="7" id="KW-1185">Reference proteome</keyword>
<proteinExistence type="inferred from homology"/>
<feature type="transmembrane region" description="Helical" evidence="4">
    <location>
        <begin position="894"/>
        <end position="914"/>
    </location>
</feature>
<reference evidence="6 7" key="1">
    <citation type="submission" date="2016-07" db="EMBL/GenBank/DDBJ databases">
        <title>Pervasive Adenine N6-methylation of Active Genes in Fungi.</title>
        <authorList>
            <consortium name="DOE Joint Genome Institute"/>
            <person name="Mondo S.J."/>
            <person name="Dannebaum R.O."/>
            <person name="Kuo R.C."/>
            <person name="Labutti K."/>
            <person name="Haridas S."/>
            <person name="Kuo A."/>
            <person name="Salamov A."/>
            <person name="Ahrendt S.R."/>
            <person name="Lipzen A."/>
            <person name="Sullivan W."/>
            <person name="Andreopoulos W.B."/>
            <person name="Clum A."/>
            <person name="Lindquist E."/>
            <person name="Daum C."/>
            <person name="Ramamoorthy G.K."/>
            <person name="Gryganskyi A."/>
            <person name="Culley D."/>
            <person name="Magnuson J.K."/>
            <person name="James T.Y."/>
            <person name="O'Malley M.A."/>
            <person name="Stajich J.E."/>
            <person name="Spatafora J.W."/>
            <person name="Visel A."/>
            <person name="Grigoriev I.V."/>
        </authorList>
    </citation>
    <scope>NUCLEOTIDE SEQUENCE [LARGE SCALE GENOMIC DNA]</scope>
    <source>
        <strain evidence="6 7">ATCC 12442</strain>
    </source>
</reference>
<dbReference type="GeneID" id="63806808"/>
<dbReference type="InterPro" id="IPR036388">
    <property type="entry name" value="WH-like_DNA-bd_sf"/>
</dbReference>
<dbReference type="STRING" id="61395.A0A1Y1WE22"/>
<dbReference type="InterPro" id="IPR016158">
    <property type="entry name" value="Cullin_homology"/>
</dbReference>
<dbReference type="OrthoDB" id="27073at2759"/>
<dbReference type="Gene3D" id="3.30.230.130">
    <property type="entry name" value="Cullin, Chain C, Domain 2"/>
    <property type="match status" value="1"/>
</dbReference>
<dbReference type="EMBL" id="MCFD01000003">
    <property type="protein sequence ID" value="ORX71770.1"/>
    <property type="molecule type" value="Genomic_DNA"/>
</dbReference>
<evidence type="ECO:0000256" key="2">
    <source>
        <dbReference type="PROSITE-ProRule" id="PRU00330"/>
    </source>
</evidence>
<comment type="similarity">
    <text evidence="1 2 3">Belongs to the cullin family.</text>
</comment>
<evidence type="ECO:0000256" key="4">
    <source>
        <dbReference type="SAM" id="Phobius"/>
    </source>
</evidence>
<evidence type="ECO:0000313" key="7">
    <source>
        <dbReference type="Proteomes" id="UP000193922"/>
    </source>
</evidence>
<evidence type="ECO:0000259" key="5">
    <source>
        <dbReference type="PROSITE" id="PS50069"/>
    </source>
</evidence>
<dbReference type="GO" id="GO:0006511">
    <property type="term" value="P:ubiquitin-dependent protein catabolic process"/>
    <property type="evidence" value="ECO:0007669"/>
    <property type="project" value="InterPro"/>
</dbReference>
<accession>A0A1Y1WE22</accession>
<dbReference type="RefSeq" id="XP_040745194.1">
    <property type="nucleotide sequence ID" value="XM_040890160.1"/>
</dbReference>
<keyword evidence="4" id="KW-0812">Transmembrane</keyword>
<dbReference type="InterPro" id="IPR036390">
    <property type="entry name" value="WH_DNA-bd_sf"/>
</dbReference>
<feature type="transmembrane region" description="Helical" evidence="4">
    <location>
        <begin position="719"/>
        <end position="742"/>
    </location>
</feature>
<dbReference type="InterPro" id="IPR045093">
    <property type="entry name" value="Cullin"/>
</dbReference>
<dbReference type="Gene3D" id="1.20.1310.10">
    <property type="entry name" value="Cullin Repeats"/>
    <property type="match status" value="4"/>
</dbReference>